<feature type="compositionally biased region" description="Basic and acidic residues" evidence="1">
    <location>
        <begin position="187"/>
        <end position="208"/>
    </location>
</feature>
<proteinExistence type="predicted"/>
<dbReference type="RefSeq" id="WP_106165283.1">
    <property type="nucleotide sequence ID" value="NZ_PVUF01000018.1"/>
</dbReference>
<gene>
    <name evidence="2" type="ORF">CLV89_11840</name>
</gene>
<protein>
    <submittedName>
        <fullName evidence="2">Helix-hairpin-helix protein</fullName>
    </submittedName>
</protein>
<accession>A0A2T1A8U9</accession>
<dbReference type="Gene3D" id="1.10.150.20">
    <property type="entry name" value="5' to 3' exonuclease, C-terminal subdomain"/>
    <property type="match status" value="1"/>
</dbReference>
<feature type="region of interest" description="Disordered" evidence="1">
    <location>
        <begin position="57"/>
        <end position="106"/>
    </location>
</feature>
<dbReference type="SUPFAM" id="SSF47794">
    <property type="entry name" value="Rad51 N-terminal domain-like"/>
    <property type="match status" value="1"/>
</dbReference>
<dbReference type="Proteomes" id="UP000237718">
    <property type="component" value="Unassembled WGS sequence"/>
</dbReference>
<dbReference type="OrthoDB" id="7746053at2"/>
<name>A0A2T1A8U9_TRISK</name>
<dbReference type="AlphaFoldDB" id="A0A2T1A8U9"/>
<dbReference type="GO" id="GO:0000166">
    <property type="term" value="F:nucleotide binding"/>
    <property type="evidence" value="ECO:0007669"/>
    <property type="project" value="InterPro"/>
</dbReference>
<feature type="region of interest" description="Disordered" evidence="1">
    <location>
        <begin position="171"/>
        <end position="226"/>
    </location>
</feature>
<evidence type="ECO:0000256" key="1">
    <source>
        <dbReference type="SAM" id="MobiDB-lite"/>
    </source>
</evidence>
<evidence type="ECO:0000313" key="3">
    <source>
        <dbReference type="Proteomes" id="UP000237718"/>
    </source>
</evidence>
<reference evidence="2 3" key="1">
    <citation type="submission" date="2018-03" db="EMBL/GenBank/DDBJ databases">
        <title>Genomic Encyclopedia of Archaeal and Bacterial Type Strains, Phase II (KMG-II): from individual species to whole genera.</title>
        <authorList>
            <person name="Goeker M."/>
        </authorList>
    </citation>
    <scope>NUCLEOTIDE SEQUENCE [LARGE SCALE GENOMIC DNA]</scope>
    <source>
        <strain evidence="2 3">DSM 25328</strain>
    </source>
</reference>
<dbReference type="InterPro" id="IPR010995">
    <property type="entry name" value="DNA_repair_Rad51/TF_NusA_a-hlx"/>
</dbReference>
<dbReference type="Pfam" id="PF14520">
    <property type="entry name" value="HHH_5"/>
    <property type="match status" value="1"/>
</dbReference>
<dbReference type="EMBL" id="PVUF01000018">
    <property type="protein sequence ID" value="PRZ45035.1"/>
    <property type="molecule type" value="Genomic_DNA"/>
</dbReference>
<organism evidence="2 3">
    <name type="scientific">Tritonibacter scottomollicae</name>
    <name type="common">Epibacterium scottomollicae</name>
    <dbReference type="NCBI Taxonomy" id="483013"/>
    <lineage>
        <taxon>Bacteria</taxon>
        <taxon>Pseudomonadati</taxon>
        <taxon>Pseudomonadota</taxon>
        <taxon>Alphaproteobacteria</taxon>
        <taxon>Rhodobacterales</taxon>
        <taxon>Paracoccaceae</taxon>
        <taxon>Tritonibacter</taxon>
    </lineage>
</organism>
<sequence length="226" mass="23221">MTPILKLPGVGPALAKALQDHGVRSVEDLAAKPEAELAQVPGLGVSRVARLKSAATELAGSGGATPATQPAARRTAKPAGKAAPAVRKPRQVSPAKTKPATIEAAKGAATRAAEAVKSGADTVDAQSREGVDRAVAAAEAARLAAEEKAAKAEAKAEKAAKKAKALMAEFAAAKEKAKSKAKKEKGKAKSEITKEKAKAKKILSEKSGDKKKKKDKDKGKKKKKDK</sequence>
<evidence type="ECO:0000313" key="2">
    <source>
        <dbReference type="EMBL" id="PRZ45035.1"/>
    </source>
</evidence>
<comment type="caution">
    <text evidence="2">The sequence shown here is derived from an EMBL/GenBank/DDBJ whole genome shotgun (WGS) entry which is preliminary data.</text>
</comment>
<feature type="compositionally biased region" description="Basic residues" evidence="1">
    <location>
        <begin position="209"/>
        <end position="226"/>
    </location>
</feature>
<feature type="compositionally biased region" description="Low complexity" evidence="1">
    <location>
        <begin position="64"/>
        <end position="79"/>
    </location>
</feature>